<keyword evidence="2" id="KW-1185">Reference proteome</keyword>
<proteinExistence type="predicted"/>
<sequence length="39" mass="4673">MNTKVAQKYVRHQETIEPDEFEALLTKLIEVEDENNRQI</sequence>
<protein>
    <submittedName>
        <fullName evidence="1">5798_t:CDS:1</fullName>
    </submittedName>
</protein>
<accession>A0ACA9JZV6</accession>
<name>A0ACA9JZV6_9GLOM</name>
<gene>
    <name evidence="1" type="ORF">SCALOS_LOCUS833</name>
</gene>
<comment type="caution">
    <text evidence="1">The sequence shown here is derived from an EMBL/GenBank/DDBJ whole genome shotgun (WGS) entry which is preliminary data.</text>
</comment>
<reference evidence="1" key="1">
    <citation type="submission" date="2021-06" db="EMBL/GenBank/DDBJ databases">
        <authorList>
            <person name="Kallberg Y."/>
            <person name="Tangrot J."/>
            <person name="Rosling A."/>
        </authorList>
    </citation>
    <scope>NUCLEOTIDE SEQUENCE</scope>
    <source>
        <strain evidence="1">AU212A</strain>
    </source>
</reference>
<dbReference type="EMBL" id="CAJVPM010000432">
    <property type="protein sequence ID" value="CAG8444372.1"/>
    <property type="molecule type" value="Genomic_DNA"/>
</dbReference>
<dbReference type="Proteomes" id="UP000789860">
    <property type="component" value="Unassembled WGS sequence"/>
</dbReference>
<evidence type="ECO:0000313" key="2">
    <source>
        <dbReference type="Proteomes" id="UP000789860"/>
    </source>
</evidence>
<evidence type="ECO:0000313" key="1">
    <source>
        <dbReference type="EMBL" id="CAG8444372.1"/>
    </source>
</evidence>
<organism evidence="1 2">
    <name type="scientific">Scutellospora calospora</name>
    <dbReference type="NCBI Taxonomy" id="85575"/>
    <lineage>
        <taxon>Eukaryota</taxon>
        <taxon>Fungi</taxon>
        <taxon>Fungi incertae sedis</taxon>
        <taxon>Mucoromycota</taxon>
        <taxon>Glomeromycotina</taxon>
        <taxon>Glomeromycetes</taxon>
        <taxon>Diversisporales</taxon>
        <taxon>Gigasporaceae</taxon>
        <taxon>Scutellospora</taxon>
    </lineage>
</organism>